<feature type="non-terminal residue" evidence="1">
    <location>
        <position position="1"/>
    </location>
</feature>
<evidence type="ECO:0000313" key="1">
    <source>
        <dbReference type="EMBL" id="CAI5796602.1"/>
    </source>
</evidence>
<dbReference type="EMBL" id="OX395142">
    <property type="protein sequence ID" value="CAI5796602.1"/>
    <property type="molecule type" value="Genomic_DNA"/>
</dbReference>
<gene>
    <name evidence="1" type="ORF">PODLI_1B019893</name>
</gene>
<dbReference type="Proteomes" id="UP001178461">
    <property type="component" value="Chromosome 17"/>
</dbReference>
<keyword evidence="2" id="KW-1185">Reference proteome</keyword>
<accession>A0AA35LIR0</accession>
<protein>
    <submittedName>
        <fullName evidence="1">Uncharacterized protein</fullName>
    </submittedName>
</protein>
<organism evidence="1 2">
    <name type="scientific">Podarcis lilfordi</name>
    <name type="common">Lilford's wall lizard</name>
    <dbReference type="NCBI Taxonomy" id="74358"/>
    <lineage>
        <taxon>Eukaryota</taxon>
        <taxon>Metazoa</taxon>
        <taxon>Chordata</taxon>
        <taxon>Craniata</taxon>
        <taxon>Vertebrata</taxon>
        <taxon>Euteleostomi</taxon>
        <taxon>Lepidosauria</taxon>
        <taxon>Squamata</taxon>
        <taxon>Bifurcata</taxon>
        <taxon>Unidentata</taxon>
        <taxon>Episquamata</taxon>
        <taxon>Laterata</taxon>
        <taxon>Lacertibaenia</taxon>
        <taxon>Lacertidae</taxon>
        <taxon>Podarcis</taxon>
    </lineage>
</organism>
<evidence type="ECO:0000313" key="2">
    <source>
        <dbReference type="Proteomes" id="UP001178461"/>
    </source>
</evidence>
<name>A0AA35LIR0_9SAUR</name>
<sequence length="66" mass="7864">TKRIPLSAEQLGTCIFRWLFLPTGRVFLLMLRGERYFPKYHAVRRHKHVSNIQALLQGFHVMANLW</sequence>
<feature type="non-terminal residue" evidence="1">
    <location>
        <position position="66"/>
    </location>
</feature>
<dbReference type="AlphaFoldDB" id="A0AA35LIR0"/>
<reference evidence="1" key="1">
    <citation type="submission" date="2022-12" db="EMBL/GenBank/DDBJ databases">
        <authorList>
            <person name="Alioto T."/>
            <person name="Alioto T."/>
            <person name="Gomez Garrido J."/>
        </authorList>
    </citation>
    <scope>NUCLEOTIDE SEQUENCE</scope>
</reference>
<proteinExistence type="predicted"/>